<protein>
    <recommendedName>
        <fullName evidence="5">Thiol:disulfide interchange protein</fullName>
    </recommendedName>
</protein>
<dbReference type="GO" id="GO:0016491">
    <property type="term" value="F:oxidoreductase activity"/>
    <property type="evidence" value="ECO:0007669"/>
    <property type="project" value="InterPro"/>
</dbReference>
<accession>A0A5M8FF05</accession>
<keyword evidence="3 5" id="KW-1015">Disulfide bond</keyword>
<dbReference type="InterPro" id="IPR036249">
    <property type="entry name" value="Thioredoxin-like_sf"/>
</dbReference>
<evidence type="ECO:0000256" key="4">
    <source>
        <dbReference type="ARBA" id="ARBA00023284"/>
    </source>
</evidence>
<evidence type="ECO:0000256" key="3">
    <source>
        <dbReference type="ARBA" id="ARBA00023157"/>
    </source>
</evidence>
<reference evidence="8 9" key="1">
    <citation type="submission" date="2019-09" db="EMBL/GenBank/DDBJ databases">
        <title>Whole-genome sequence of the purple sulfur bacterium Thiohalocapsa marina DSM 19078.</title>
        <authorList>
            <person name="Kyndt J.A."/>
            <person name="Meyer T.E."/>
        </authorList>
    </citation>
    <scope>NUCLEOTIDE SEQUENCE [LARGE SCALE GENOMIC DNA]</scope>
    <source>
        <strain evidence="8 9">DSM 19078</strain>
    </source>
</reference>
<comment type="caution">
    <text evidence="8">The sequence shown here is derived from an EMBL/GenBank/DDBJ whole genome shotgun (WGS) entry which is preliminary data.</text>
</comment>
<dbReference type="OrthoDB" id="9784896at2"/>
<keyword evidence="4" id="KW-0676">Redox-active center</keyword>
<evidence type="ECO:0000256" key="2">
    <source>
        <dbReference type="ARBA" id="ARBA00022729"/>
    </source>
</evidence>
<dbReference type="Gene3D" id="3.40.30.10">
    <property type="entry name" value="Glutaredoxin"/>
    <property type="match status" value="1"/>
</dbReference>
<comment type="subcellular location">
    <subcellularLocation>
        <location evidence="5">Periplasm</location>
    </subcellularLocation>
</comment>
<feature type="domain" description="DSBA-like thioredoxin" evidence="7">
    <location>
        <begin position="91"/>
        <end position="195"/>
    </location>
</feature>
<dbReference type="InterPro" id="IPR017937">
    <property type="entry name" value="Thioredoxin_CS"/>
</dbReference>
<evidence type="ECO:0000256" key="1">
    <source>
        <dbReference type="ARBA" id="ARBA00005791"/>
    </source>
</evidence>
<dbReference type="PANTHER" id="PTHR35891:SF3">
    <property type="entry name" value="THIOL:DISULFIDE INTERCHANGE PROTEIN DSBL"/>
    <property type="match status" value="1"/>
</dbReference>
<dbReference type="PANTHER" id="PTHR35891">
    <property type="entry name" value="THIOL:DISULFIDE INTERCHANGE PROTEIN DSBA"/>
    <property type="match status" value="1"/>
</dbReference>
<proteinExistence type="inferred from homology"/>
<dbReference type="AlphaFoldDB" id="A0A5M8FF05"/>
<dbReference type="CDD" id="cd03019">
    <property type="entry name" value="DsbA_DsbA"/>
    <property type="match status" value="1"/>
</dbReference>
<dbReference type="InterPro" id="IPR023205">
    <property type="entry name" value="DsbA/DsbL"/>
</dbReference>
<dbReference type="InterPro" id="IPR050824">
    <property type="entry name" value="Thiol_disulfide_DsbA"/>
</dbReference>
<dbReference type="InterPro" id="IPR001853">
    <property type="entry name" value="DSBA-like_thioredoxin_dom"/>
</dbReference>
<evidence type="ECO:0000259" key="7">
    <source>
        <dbReference type="Pfam" id="PF01323"/>
    </source>
</evidence>
<comment type="similarity">
    <text evidence="1">Belongs to the thioredoxin family. DsbA subfamily.</text>
</comment>
<dbReference type="Proteomes" id="UP000322981">
    <property type="component" value="Unassembled WGS sequence"/>
</dbReference>
<dbReference type="Pfam" id="PF01323">
    <property type="entry name" value="DSBA"/>
    <property type="match status" value="1"/>
</dbReference>
<dbReference type="SUPFAM" id="SSF52833">
    <property type="entry name" value="Thioredoxin-like"/>
    <property type="match status" value="1"/>
</dbReference>
<evidence type="ECO:0000256" key="6">
    <source>
        <dbReference type="PIRSR" id="PIRSR001488-1"/>
    </source>
</evidence>
<gene>
    <name evidence="8" type="ORF">F2Q65_16205</name>
</gene>
<dbReference type="GO" id="GO:0042597">
    <property type="term" value="C:periplasmic space"/>
    <property type="evidence" value="ECO:0007669"/>
    <property type="project" value="UniProtKB-SubCell"/>
</dbReference>
<keyword evidence="2" id="KW-0732">Signal</keyword>
<dbReference type="EMBL" id="VWXX01000035">
    <property type="protein sequence ID" value="KAA6183259.1"/>
    <property type="molecule type" value="Genomic_DNA"/>
</dbReference>
<feature type="disulfide bond" description="Redox-active" evidence="6">
    <location>
        <begin position="52"/>
        <end position="55"/>
    </location>
</feature>
<evidence type="ECO:0000313" key="9">
    <source>
        <dbReference type="Proteomes" id="UP000322981"/>
    </source>
</evidence>
<sequence>MSLALLVTTAATAATPSAAEFDEGIDYRRVEQPVRAEPGADVEVLELFWYGCPHCWHLEPRVQAWLENKPAEATFRRLPAAAAPHWAPHAKAYYAAEMLGELDRLHEPLFRAMHEERRRLQTDDALIAFAAEQGIDEAAFRNAYNSFPVDMQVRKSADLVRRYGVDGVPAVVVNGKYVTSASQAGSNERMFQVVDYLVDLEAGAPGAAAPE</sequence>
<keyword evidence="5" id="KW-0574">Periplasm</keyword>
<dbReference type="PIRSF" id="PIRSF001488">
    <property type="entry name" value="Tdi_protein"/>
    <property type="match status" value="1"/>
</dbReference>
<keyword evidence="9" id="KW-1185">Reference proteome</keyword>
<name>A0A5M8FF05_9GAMM</name>
<evidence type="ECO:0000313" key="8">
    <source>
        <dbReference type="EMBL" id="KAA6183259.1"/>
    </source>
</evidence>
<organism evidence="8 9">
    <name type="scientific">Thiohalocapsa marina</name>
    <dbReference type="NCBI Taxonomy" id="424902"/>
    <lineage>
        <taxon>Bacteria</taxon>
        <taxon>Pseudomonadati</taxon>
        <taxon>Pseudomonadota</taxon>
        <taxon>Gammaproteobacteria</taxon>
        <taxon>Chromatiales</taxon>
        <taxon>Chromatiaceae</taxon>
        <taxon>Thiohalocapsa</taxon>
    </lineage>
</organism>
<evidence type="ECO:0000256" key="5">
    <source>
        <dbReference type="PIRNR" id="PIRNR001488"/>
    </source>
</evidence>
<dbReference type="PROSITE" id="PS00194">
    <property type="entry name" value="THIOREDOXIN_1"/>
    <property type="match status" value="1"/>
</dbReference>